<protein>
    <submittedName>
        <fullName evidence="2">Uncharacterized protein</fullName>
    </submittedName>
</protein>
<organism evidence="2 3">
    <name type="scientific">Parafrankia colletiae</name>
    <dbReference type="NCBI Taxonomy" id="573497"/>
    <lineage>
        <taxon>Bacteria</taxon>
        <taxon>Bacillati</taxon>
        <taxon>Actinomycetota</taxon>
        <taxon>Actinomycetes</taxon>
        <taxon>Frankiales</taxon>
        <taxon>Frankiaceae</taxon>
        <taxon>Parafrankia</taxon>
    </lineage>
</organism>
<feature type="compositionally biased region" description="Low complexity" evidence="1">
    <location>
        <begin position="37"/>
        <end position="59"/>
    </location>
</feature>
<comment type="caution">
    <text evidence="2">The sequence shown here is derived from an EMBL/GenBank/DDBJ whole genome shotgun (WGS) entry which is preliminary data.</text>
</comment>
<sequence length="209" mass="20545">MLSGTDGDRSATQAATATSTSSADFGASSRISPVTDATLTGAARAGGTRRPPISAAGAATASRISASATGSGPTSSALMSAAGQVRPYTAPYTAPSASRTMPASGSAVLSRAGRPSGAPPDPRGSCPRISPYEAVRCAASYSGRPGHLDRGTAPSRPASRMLMAAGRMCPAGAGGLLGPCFQDLRPPSPSGSWLPGGACSSASCWAWPC</sequence>
<feature type="compositionally biased region" description="Low complexity" evidence="1">
    <location>
        <begin position="10"/>
        <end position="29"/>
    </location>
</feature>
<dbReference type="Proteomes" id="UP000179627">
    <property type="component" value="Unassembled WGS sequence"/>
</dbReference>
<accession>A0A1S1RM35</accession>
<feature type="region of interest" description="Disordered" evidence="1">
    <location>
        <begin position="92"/>
        <end position="127"/>
    </location>
</feature>
<evidence type="ECO:0000256" key="1">
    <source>
        <dbReference type="SAM" id="MobiDB-lite"/>
    </source>
</evidence>
<evidence type="ECO:0000313" key="2">
    <source>
        <dbReference type="EMBL" id="OHV45864.1"/>
    </source>
</evidence>
<dbReference type="EMBL" id="MBLM01000003">
    <property type="protein sequence ID" value="OHV45864.1"/>
    <property type="molecule type" value="Genomic_DNA"/>
</dbReference>
<evidence type="ECO:0000313" key="3">
    <source>
        <dbReference type="Proteomes" id="UP000179627"/>
    </source>
</evidence>
<dbReference type="AlphaFoldDB" id="A0A1S1RM35"/>
<gene>
    <name evidence="2" type="ORF">CC117_08790</name>
</gene>
<feature type="region of interest" description="Disordered" evidence="1">
    <location>
        <begin position="1"/>
        <end position="59"/>
    </location>
</feature>
<name>A0A1S1RM35_9ACTN</name>
<keyword evidence="3" id="KW-1185">Reference proteome</keyword>
<proteinExistence type="predicted"/>
<reference evidence="3" key="1">
    <citation type="submission" date="2016-07" db="EMBL/GenBank/DDBJ databases">
        <title>Sequence Frankia sp. strain CcI1.17.</title>
        <authorList>
            <person name="Ghodhbane-Gtari F."/>
            <person name="Swanson E."/>
            <person name="Gueddou A."/>
            <person name="Morris K."/>
            <person name="Hezbri K."/>
            <person name="Ktari A."/>
            <person name="Nouioui I."/>
            <person name="Abebe-Akele F."/>
            <person name="Simpson S."/>
            <person name="Thomas K."/>
            <person name="Gtari M."/>
            <person name="Tisa L.S."/>
            <person name="Hurst S."/>
        </authorList>
    </citation>
    <scope>NUCLEOTIDE SEQUENCE [LARGE SCALE GENOMIC DNA]</scope>
    <source>
        <strain evidence="3">Cc1.17</strain>
    </source>
</reference>